<keyword evidence="3 7" id="KW-0812">Transmembrane</keyword>
<dbReference type="AlphaFoldDB" id="A0AAV9P442"/>
<dbReference type="Pfam" id="PF01679">
    <property type="entry name" value="Pmp3"/>
    <property type="match status" value="1"/>
</dbReference>
<evidence type="ECO:0008006" key="10">
    <source>
        <dbReference type="Google" id="ProtNLM"/>
    </source>
</evidence>
<dbReference type="GO" id="GO:0016020">
    <property type="term" value="C:membrane"/>
    <property type="evidence" value="ECO:0007669"/>
    <property type="project" value="UniProtKB-SubCell"/>
</dbReference>
<gene>
    <name evidence="8" type="ORF">LTR77_007205</name>
</gene>
<comment type="similarity">
    <text evidence="2">Belongs to the UPF0057 (PMP3) family.</text>
</comment>
<keyword evidence="9" id="KW-1185">Reference proteome</keyword>
<dbReference type="PROSITE" id="PS01309">
    <property type="entry name" value="UPF0057"/>
    <property type="match status" value="1"/>
</dbReference>
<proteinExistence type="inferred from homology"/>
<comment type="caution">
    <text evidence="8">The sequence shown here is derived from an EMBL/GenBank/DDBJ whole genome shotgun (WGS) entry which is preliminary data.</text>
</comment>
<feature type="region of interest" description="Disordered" evidence="6">
    <location>
        <begin position="101"/>
        <end position="122"/>
    </location>
</feature>
<dbReference type="PANTHER" id="PTHR21659">
    <property type="entry name" value="HYDROPHOBIC PROTEIN RCI2 LOW TEMPERATURE AND SALT RESPONSIVE PROTEIN LTI6 -RELATED"/>
    <property type="match status" value="1"/>
</dbReference>
<name>A0AAV9P442_9PEZI</name>
<organism evidence="8 9">
    <name type="scientific">Saxophila tyrrhenica</name>
    <dbReference type="NCBI Taxonomy" id="1690608"/>
    <lineage>
        <taxon>Eukaryota</taxon>
        <taxon>Fungi</taxon>
        <taxon>Dikarya</taxon>
        <taxon>Ascomycota</taxon>
        <taxon>Pezizomycotina</taxon>
        <taxon>Dothideomycetes</taxon>
        <taxon>Dothideomycetidae</taxon>
        <taxon>Mycosphaerellales</taxon>
        <taxon>Extremaceae</taxon>
        <taxon>Saxophila</taxon>
    </lineage>
</organism>
<keyword evidence="5 7" id="KW-0472">Membrane</keyword>
<comment type="subcellular location">
    <subcellularLocation>
        <location evidence="1">Membrane</location>
    </subcellularLocation>
</comment>
<dbReference type="Proteomes" id="UP001337655">
    <property type="component" value="Unassembled WGS sequence"/>
</dbReference>
<evidence type="ECO:0000313" key="8">
    <source>
        <dbReference type="EMBL" id="KAK5167506.1"/>
    </source>
</evidence>
<accession>A0AAV9P442</accession>
<evidence type="ECO:0000256" key="6">
    <source>
        <dbReference type="SAM" id="MobiDB-lite"/>
    </source>
</evidence>
<evidence type="ECO:0000256" key="1">
    <source>
        <dbReference type="ARBA" id="ARBA00004370"/>
    </source>
</evidence>
<evidence type="ECO:0000256" key="3">
    <source>
        <dbReference type="ARBA" id="ARBA00022692"/>
    </source>
</evidence>
<dbReference type="GeneID" id="89928541"/>
<evidence type="ECO:0000256" key="2">
    <source>
        <dbReference type="ARBA" id="ARBA00009530"/>
    </source>
</evidence>
<keyword evidence="4 7" id="KW-1133">Transmembrane helix</keyword>
<evidence type="ECO:0000256" key="4">
    <source>
        <dbReference type="ARBA" id="ARBA00022989"/>
    </source>
</evidence>
<evidence type="ECO:0000256" key="5">
    <source>
        <dbReference type="ARBA" id="ARBA00023136"/>
    </source>
</evidence>
<dbReference type="InterPro" id="IPR000612">
    <property type="entry name" value="PMP3"/>
</dbReference>
<dbReference type="PANTHER" id="PTHR21659:SF112">
    <property type="entry name" value="PROTEIN SNA2-RELATED"/>
    <property type="match status" value="1"/>
</dbReference>
<protein>
    <recommendedName>
        <fullName evidence="10">Plasma membrane proteolipid 3</fullName>
    </recommendedName>
</protein>
<dbReference type="RefSeq" id="XP_064657212.1">
    <property type="nucleotide sequence ID" value="XM_064804442.1"/>
</dbReference>
<feature type="region of interest" description="Disordered" evidence="6">
    <location>
        <begin position="62"/>
        <end position="88"/>
    </location>
</feature>
<dbReference type="EMBL" id="JAVRRT010000011">
    <property type="protein sequence ID" value="KAK5167506.1"/>
    <property type="molecule type" value="Genomic_DNA"/>
</dbReference>
<sequence length="122" mass="13098">MIGGLLLGIIAIFLPPLAVVLRTGCGADVVINILLCFLAWIPGVLHAWYVIIKTPNHSERRRIARKESRSTLGAGRRSSHGHGHAHGGYYPAATQPAVVQTGPPPPGYAPVQTTGYTHARKY</sequence>
<evidence type="ECO:0000256" key="7">
    <source>
        <dbReference type="SAM" id="Phobius"/>
    </source>
</evidence>
<reference evidence="8 9" key="1">
    <citation type="submission" date="2023-08" db="EMBL/GenBank/DDBJ databases">
        <title>Black Yeasts Isolated from many extreme environments.</title>
        <authorList>
            <person name="Coleine C."/>
            <person name="Stajich J.E."/>
            <person name="Selbmann L."/>
        </authorList>
    </citation>
    <scope>NUCLEOTIDE SEQUENCE [LARGE SCALE GENOMIC DNA]</scope>
    <source>
        <strain evidence="8 9">CCFEE 5935</strain>
    </source>
</reference>
<evidence type="ECO:0000313" key="9">
    <source>
        <dbReference type="Proteomes" id="UP001337655"/>
    </source>
</evidence>
<feature type="transmembrane region" description="Helical" evidence="7">
    <location>
        <begin position="32"/>
        <end position="52"/>
    </location>
</feature>